<evidence type="ECO:0000313" key="1">
    <source>
        <dbReference type="EMBL" id="LAA81507.1"/>
    </source>
</evidence>
<reference evidence="1" key="2">
    <citation type="submission" date="2017-11" db="EMBL/GenBank/DDBJ databases">
        <title>Coralsnake Venomics: Analyses of Venom Gland Transcriptomes and Proteomes of Six Brazilian Taxa.</title>
        <authorList>
            <person name="Aird S.D."/>
            <person name="Jorge da Silva N."/>
            <person name="Qiu L."/>
            <person name="Villar-Briones A."/>
            <person name="Aparecida-Saddi V."/>
            <person name="Campos-Telles M.P."/>
            <person name="Grau M."/>
            <person name="Mikheyev A.S."/>
        </authorList>
    </citation>
    <scope>NUCLEOTIDE SEQUENCE</scope>
    <source>
        <tissue evidence="1">Venom_gland</tissue>
    </source>
</reference>
<name>A0A2D4IBC8_MICLE</name>
<dbReference type="AlphaFoldDB" id="A0A2D4IBC8"/>
<reference evidence="1" key="1">
    <citation type="submission" date="2017-07" db="EMBL/GenBank/DDBJ databases">
        <authorList>
            <person name="Mikheyev A."/>
            <person name="Grau M."/>
        </authorList>
    </citation>
    <scope>NUCLEOTIDE SEQUENCE</scope>
    <source>
        <tissue evidence="1">Venom_gland</tissue>
    </source>
</reference>
<accession>A0A2D4IBC8</accession>
<sequence length="109" mass="12815">MLGSLPTFINLVCTSTCRKEWEKALTADYRSLDGLAEFPRRSGKHLPNSMKFFMNNIYQGLIVLRCFRVHRRAKVILFYSNIKEQCYLGRRCNCFKTLLICFFVLSYAK</sequence>
<proteinExistence type="predicted"/>
<dbReference type="EMBL" id="IACK01082299">
    <property type="protein sequence ID" value="LAA81507.1"/>
    <property type="molecule type" value="Transcribed_RNA"/>
</dbReference>
<organism evidence="1">
    <name type="scientific">Micrurus lemniscatus lemniscatus</name>
    <dbReference type="NCBI Taxonomy" id="129467"/>
    <lineage>
        <taxon>Eukaryota</taxon>
        <taxon>Metazoa</taxon>
        <taxon>Chordata</taxon>
        <taxon>Craniata</taxon>
        <taxon>Vertebrata</taxon>
        <taxon>Euteleostomi</taxon>
        <taxon>Lepidosauria</taxon>
        <taxon>Squamata</taxon>
        <taxon>Bifurcata</taxon>
        <taxon>Unidentata</taxon>
        <taxon>Episquamata</taxon>
        <taxon>Toxicofera</taxon>
        <taxon>Serpentes</taxon>
        <taxon>Colubroidea</taxon>
        <taxon>Elapidae</taxon>
        <taxon>Elapinae</taxon>
        <taxon>Micrurus</taxon>
    </lineage>
</organism>
<protein>
    <submittedName>
        <fullName evidence="1">Uncharacterized protein</fullName>
    </submittedName>
</protein>